<evidence type="ECO:0000313" key="2">
    <source>
        <dbReference type="EMBL" id="SMF61409.1"/>
    </source>
</evidence>
<feature type="signal peptide" evidence="1">
    <location>
        <begin position="1"/>
        <end position="22"/>
    </location>
</feature>
<keyword evidence="1" id="KW-0732">Signal</keyword>
<dbReference type="STRING" id="941907.SAMN06295910_0395"/>
<dbReference type="EMBL" id="LT840185">
    <property type="protein sequence ID" value="SMF61409.1"/>
    <property type="molecule type" value="Genomic_DNA"/>
</dbReference>
<reference evidence="3" key="1">
    <citation type="submission" date="2017-04" db="EMBL/GenBank/DDBJ databases">
        <authorList>
            <person name="Varghese N."/>
            <person name="Submissions S."/>
        </authorList>
    </citation>
    <scope>NUCLEOTIDE SEQUENCE [LARGE SCALE GENOMIC DNA]</scope>
    <source>
        <strain evidence="3">Dd16</strain>
    </source>
</reference>
<proteinExistence type="predicted"/>
<protein>
    <recommendedName>
        <fullName evidence="4">Lipoprotein</fullName>
    </recommendedName>
</protein>
<keyword evidence="3" id="KW-1185">Reference proteome</keyword>
<name>A0A1X7FZB5_9SPHN</name>
<evidence type="ECO:0000313" key="3">
    <source>
        <dbReference type="Proteomes" id="UP000192934"/>
    </source>
</evidence>
<feature type="chain" id="PRO_5012710792" description="Lipoprotein" evidence="1">
    <location>
        <begin position="23"/>
        <end position="130"/>
    </location>
</feature>
<accession>A0A1X7FZB5</accession>
<dbReference type="RefSeq" id="WP_244552400.1">
    <property type="nucleotide sequence ID" value="NZ_LT840185.1"/>
</dbReference>
<sequence>MRIAISLAAGAALLAGCAQVDARTADRNAVTEAKVVGAPEDCVLLRGIRSTRVRDDRTIDFQMINGDVMRNTLPNQCPGLGFDRAFSYNTSLSRLCSVDTITVVESSTAASRGATCGLGKFQKVELPTTR</sequence>
<dbReference type="Proteomes" id="UP000192934">
    <property type="component" value="Chromosome I"/>
</dbReference>
<evidence type="ECO:0000256" key="1">
    <source>
        <dbReference type="SAM" id="SignalP"/>
    </source>
</evidence>
<dbReference type="PROSITE" id="PS51257">
    <property type="entry name" value="PROKAR_LIPOPROTEIN"/>
    <property type="match status" value="1"/>
</dbReference>
<organism evidence="2 3">
    <name type="scientific">Allosphingosinicella indica</name>
    <dbReference type="NCBI Taxonomy" id="941907"/>
    <lineage>
        <taxon>Bacteria</taxon>
        <taxon>Pseudomonadati</taxon>
        <taxon>Pseudomonadota</taxon>
        <taxon>Alphaproteobacteria</taxon>
        <taxon>Sphingomonadales</taxon>
        <taxon>Sphingomonadaceae</taxon>
        <taxon>Allosphingosinicella</taxon>
    </lineage>
</organism>
<gene>
    <name evidence="2" type="ORF">SAMN06295910_0395</name>
</gene>
<dbReference type="AlphaFoldDB" id="A0A1X7FZB5"/>
<evidence type="ECO:0008006" key="4">
    <source>
        <dbReference type="Google" id="ProtNLM"/>
    </source>
</evidence>